<feature type="binding site" evidence="6">
    <location>
        <position position="81"/>
    </location>
    <ligand>
        <name>S-adenosyl-L-methionine</name>
        <dbReference type="ChEBI" id="CHEBI:59789"/>
    </ligand>
</feature>
<dbReference type="EC" id="2.1.1.170" evidence="6"/>
<name>A0A2T4ZF12_9HYPH</name>
<comment type="catalytic activity">
    <reaction evidence="6">
        <text>guanosine(527) in 16S rRNA + S-adenosyl-L-methionine = N(7)-methylguanosine(527) in 16S rRNA + S-adenosyl-L-homocysteine</text>
        <dbReference type="Rhea" id="RHEA:42732"/>
        <dbReference type="Rhea" id="RHEA-COMP:10209"/>
        <dbReference type="Rhea" id="RHEA-COMP:10210"/>
        <dbReference type="ChEBI" id="CHEBI:57856"/>
        <dbReference type="ChEBI" id="CHEBI:59789"/>
        <dbReference type="ChEBI" id="CHEBI:74269"/>
        <dbReference type="ChEBI" id="CHEBI:74480"/>
        <dbReference type="EC" id="2.1.1.170"/>
    </reaction>
</comment>
<dbReference type="Proteomes" id="UP000241808">
    <property type="component" value="Unassembled WGS sequence"/>
</dbReference>
<evidence type="ECO:0000313" key="8">
    <source>
        <dbReference type="Proteomes" id="UP000241808"/>
    </source>
</evidence>
<comment type="subcellular location">
    <subcellularLocation>
        <location evidence="6">Cytoplasm</location>
    </subcellularLocation>
</comment>
<dbReference type="Pfam" id="PF02527">
    <property type="entry name" value="GidB"/>
    <property type="match status" value="1"/>
</dbReference>
<evidence type="ECO:0000256" key="5">
    <source>
        <dbReference type="ARBA" id="ARBA00022691"/>
    </source>
</evidence>
<keyword evidence="5 6" id="KW-0949">S-adenosyl-L-methionine</keyword>
<keyword evidence="2 6" id="KW-0698">rRNA processing</keyword>
<comment type="caution">
    <text evidence="7">The sequence shown here is derived from an EMBL/GenBank/DDBJ whole genome shotgun (WGS) entry which is preliminary data.</text>
</comment>
<reference evidence="7 8" key="1">
    <citation type="submission" date="2018-04" db="EMBL/GenBank/DDBJ databases">
        <title>Genomic Encyclopedia of Archaeal and Bacterial Type Strains, Phase II (KMG-II): from individual species to whole genera.</title>
        <authorList>
            <person name="Goeker M."/>
        </authorList>
    </citation>
    <scope>NUCLEOTIDE SEQUENCE [LARGE SCALE GENOMIC DNA]</scope>
    <source>
        <strain evidence="7 8">DSM 25521</strain>
    </source>
</reference>
<feature type="binding site" evidence="6">
    <location>
        <position position="76"/>
    </location>
    <ligand>
        <name>S-adenosyl-L-methionine</name>
        <dbReference type="ChEBI" id="CHEBI:59789"/>
    </ligand>
</feature>
<feature type="binding site" evidence="6">
    <location>
        <position position="146"/>
    </location>
    <ligand>
        <name>S-adenosyl-L-methionine</name>
        <dbReference type="ChEBI" id="CHEBI:59789"/>
    </ligand>
</feature>
<evidence type="ECO:0000256" key="4">
    <source>
        <dbReference type="ARBA" id="ARBA00022679"/>
    </source>
</evidence>
<dbReference type="EMBL" id="PZZL01000003">
    <property type="protein sequence ID" value="PTM60463.1"/>
    <property type="molecule type" value="Genomic_DNA"/>
</dbReference>
<feature type="binding site" evidence="6">
    <location>
        <begin position="129"/>
        <end position="130"/>
    </location>
    <ligand>
        <name>S-adenosyl-L-methionine</name>
        <dbReference type="ChEBI" id="CHEBI:59789"/>
    </ligand>
</feature>
<dbReference type="AlphaFoldDB" id="A0A2T4ZF12"/>
<dbReference type="NCBIfam" id="TIGR00138">
    <property type="entry name" value="rsmG_gidB"/>
    <property type="match status" value="1"/>
</dbReference>
<dbReference type="GO" id="GO:0070043">
    <property type="term" value="F:rRNA (guanine-N7-)-methyltransferase activity"/>
    <property type="evidence" value="ECO:0007669"/>
    <property type="project" value="UniProtKB-UniRule"/>
</dbReference>
<evidence type="ECO:0000256" key="3">
    <source>
        <dbReference type="ARBA" id="ARBA00022603"/>
    </source>
</evidence>
<keyword evidence="1 6" id="KW-0963">Cytoplasm</keyword>
<accession>A0A2T4ZF12</accession>
<gene>
    <name evidence="6" type="primary">rsmG</name>
    <name evidence="7" type="ORF">C8P69_103397</name>
</gene>
<dbReference type="SUPFAM" id="SSF53335">
    <property type="entry name" value="S-adenosyl-L-methionine-dependent methyltransferases"/>
    <property type="match status" value="1"/>
</dbReference>
<proteinExistence type="inferred from homology"/>
<dbReference type="PANTHER" id="PTHR31760">
    <property type="entry name" value="S-ADENOSYL-L-METHIONINE-DEPENDENT METHYLTRANSFERASES SUPERFAMILY PROTEIN"/>
    <property type="match status" value="1"/>
</dbReference>
<keyword evidence="8" id="KW-1185">Reference proteome</keyword>
<protein>
    <recommendedName>
        <fullName evidence="6">Ribosomal RNA small subunit methyltransferase G</fullName>
        <ecNumber evidence="6">2.1.1.170</ecNumber>
    </recommendedName>
    <alternativeName>
        <fullName evidence="6">16S rRNA 7-methylguanosine methyltransferase</fullName>
        <shortName evidence="6">16S rRNA m7G methyltransferase</shortName>
    </alternativeName>
</protein>
<dbReference type="RefSeq" id="WP_108176281.1">
    <property type="nucleotide sequence ID" value="NZ_PZZL01000003.1"/>
</dbReference>
<evidence type="ECO:0000256" key="1">
    <source>
        <dbReference type="ARBA" id="ARBA00022490"/>
    </source>
</evidence>
<keyword evidence="4 6" id="KW-0808">Transferase</keyword>
<comment type="function">
    <text evidence="6">Specifically methylates the N7 position of guanine in position 527 of 16S rRNA.</text>
</comment>
<dbReference type="OrthoDB" id="9808773at2"/>
<comment type="caution">
    <text evidence="6">Lacks conserved residue(s) required for the propagation of feature annotation.</text>
</comment>
<dbReference type="InterPro" id="IPR003682">
    <property type="entry name" value="rRNA_ssu_MeTfrase_G"/>
</dbReference>
<dbReference type="HAMAP" id="MF_00074">
    <property type="entry name" value="16SrRNA_methyltr_G"/>
    <property type="match status" value="1"/>
</dbReference>
<evidence type="ECO:0000313" key="7">
    <source>
        <dbReference type="EMBL" id="PTM60463.1"/>
    </source>
</evidence>
<sequence>MTSPTNAEEAAALAGLPVSRETAERLTLYVDLVRRWNPSKNLVAASTLDAVWSRHIADSLQILRCVPDAKVWVDLGSGGGLPALVVAAMLAERPGAMVHCVESKLGKAAFLQEAGRQMRVPVKVWPKRIEDVVGREIVSADVVSARALAPLADLLSLANPLLKTGAVGVFPKGQDVGVELTQAAKYWRFSHRSVPSVTDPRGTILVVTDVQAAPA</sequence>
<dbReference type="InterPro" id="IPR029063">
    <property type="entry name" value="SAM-dependent_MTases_sf"/>
</dbReference>
<dbReference type="PIRSF" id="PIRSF003078">
    <property type="entry name" value="GidB"/>
    <property type="match status" value="1"/>
</dbReference>
<dbReference type="PANTHER" id="PTHR31760:SF0">
    <property type="entry name" value="S-ADENOSYL-L-METHIONINE-DEPENDENT METHYLTRANSFERASES SUPERFAMILY PROTEIN"/>
    <property type="match status" value="1"/>
</dbReference>
<evidence type="ECO:0000256" key="6">
    <source>
        <dbReference type="HAMAP-Rule" id="MF_00074"/>
    </source>
</evidence>
<dbReference type="Gene3D" id="3.40.50.150">
    <property type="entry name" value="Vaccinia Virus protein VP39"/>
    <property type="match status" value="1"/>
</dbReference>
<dbReference type="GO" id="GO:0005829">
    <property type="term" value="C:cytosol"/>
    <property type="evidence" value="ECO:0007669"/>
    <property type="project" value="TreeGrafter"/>
</dbReference>
<comment type="similarity">
    <text evidence="6">Belongs to the methyltransferase superfamily. RNA methyltransferase RsmG family.</text>
</comment>
<organism evidence="7 8">
    <name type="scientific">Phreatobacter oligotrophus</name>
    <dbReference type="NCBI Taxonomy" id="1122261"/>
    <lineage>
        <taxon>Bacteria</taxon>
        <taxon>Pseudomonadati</taxon>
        <taxon>Pseudomonadota</taxon>
        <taxon>Alphaproteobacteria</taxon>
        <taxon>Hyphomicrobiales</taxon>
        <taxon>Phreatobacteraceae</taxon>
        <taxon>Phreatobacter</taxon>
    </lineage>
</organism>
<keyword evidence="3 6" id="KW-0489">Methyltransferase</keyword>
<evidence type="ECO:0000256" key="2">
    <source>
        <dbReference type="ARBA" id="ARBA00022552"/>
    </source>
</evidence>